<evidence type="ECO:0000313" key="2">
    <source>
        <dbReference type="Proteomes" id="UP001569200"/>
    </source>
</evidence>
<keyword evidence="2" id="KW-1185">Reference proteome</keyword>
<feature type="non-terminal residue" evidence="1">
    <location>
        <position position="1"/>
    </location>
</feature>
<sequence>TNYQLPITNYQLPITNYHRMSSVYARQAELFCSSDSPQSINTYHFSSVIQLCSQHLILSPYIDARLYLLPVHLKWTARQYVFNAPYLFLKSV</sequence>
<comment type="caution">
    <text evidence="1">The sequence shown here is derived from an EMBL/GenBank/DDBJ whole genome shotgun (WGS) entry which is preliminary data.</text>
</comment>
<organism evidence="1 2">
    <name type="scientific">Vibrio splendidus</name>
    <dbReference type="NCBI Taxonomy" id="29497"/>
    <lineage>
        <taxon>Bacteria</taxon>
        <taxon>Pseudomonadati</taxon>
        <taxon>Pseudomonadota</taxon>
        <taxon>Gammaproteobacteria</taxon>
        <taxon>Vibrionales</taxon>
        <taxon>Vibrionaceae</taxon>
        <taxon>Vibrio</taxon>
    </lineage>
</organism>
<accession>A0ABV4LQ33</accession>
<gene>
    <name evidence="1" type="ORF">ACED33_03845</name>
</gene>
<proteinExistence type="predicted"/>
<dbReference type="Proteomes" id="UP001569200">
    <property type="component" value="Unassembled WGS sequence"/>
</dbReference>
<reference evidence="1 2" key="1">
    <citation type="submission" date="2024-06" db="EMBL/GenBank/DDBJ databases">
        <authorList>
            <person name="Steensen K."/>
            <person name="Seneca J."/>
            <person name="Bartlau N."/>
            <person name="Yu A.X."/>
            <person name="Polz M.F."/>
        </authorList>
    </citation>
    <scope>NUCLEOTIDE SEQUENCE [LARGE SCALE GENOMIC DNA]</scope>
    <source>
        <strain evidence="1 2">1F145</strain>
    </source>
</reference>
<protein>
    <submittedName>
        <fullName evidence="1">Uncharacterized protein</fullName>
    </submittedName>
</protein>
<evidence type="ECO:0000313" key="1">
    <source>
        <dbReference type="EMBL" id="MEZ8179797.1"/>
    </source>
</evidence>
<dbReference type="EMBL" id="JBGOOW010000002">
    <property type="protein sequence ID" value="MEZ8179797.1"/>
    <property type="molecule type" value="Genomic_DNA"/>
</dbReference>
<dbReference type="RefSeq" id="WP_371690563.1">
    <property type="nucleotide sequence ID" value="NZ_JBGOOW010000002.1"/>
</dbReference>
<name>A0ABV4LQ33_VIBSP</name>